<dbReference type="Pfam" id="PF04449">
    <property type="entry name" value="Fimbrial_CS1"/>
    <property type="match status" value="1"/>
</dbReference>
<comment type="caution">
    <text evidence="2">The sequence shown here is derived from an EMBL/GenBank/DDBJ whole genome shotgun (WGS) entry which is preliminary data.</text>
</comment>
<feature type="signal peptide" evidence="1">
    <location>
        <begin position="1"/>
        <end position="22"/>
    </location>
</feature>
<evidence type="ECO:0000313" key="2">
    <source>
        <dbReference type="EMBL" id="NIL23333.1"/>
    </source>
</evidence>
<evidence type="ECO:0000256" key="1">
    <source>
        <dbReference type="SAM" id="SignalP"/>
    </source>
</evidence>
<dbReference type="Gene3D" id="2.60.40.2040">
    <property type="entry name" value="CFA/I fimbrial subunit E, pilin domain"/>
    <property type="match status" value="1"/>
</dbReference>
<evidence type="ECO:0000313" key="3">
    <source>
        <dbReference type="Proteomes" id="UP000712947"/>
    </source>
</evidence>
<feature type="chain" id="PRO_5041436729" description="Alpha-related fimbriae minor subunit 1" evidence="1">
    <location>
        <begin position="23"/>
        <end position="157"/>
    </location>
</feature>
<name>A0AA44CM62_YERMO</name>
<dbReference type="InterPro" id="IPR007540">
    <property type="entry name" value="Fimbrial_CS1-type"/>
</dbReference>
<reference evidence="2" key="1">
    <citation type="submission" date="2020-03" db="EMBL/GenBank/DDBJ databases">
        <authorList>
            <person name="Kislichkina A."/>
            <person name="Dentovskaya S."/>
            <person name="Shaikhutdinov R."/>
            <person name="Ivanov S."/>
            <person name="Sizova A."/>
            <person name="Solomentsev V."/>
            <person name="Bogun A."/>
        </authorList>
    </citation>
    <scope>NUCLEOTIDE SEQUENCE</scope>
    <source>
        <strain evidence="2">SCPM-O-B-7610</strain>
    </source>
</reference>
<gene>
    <name evidence="2" type="ORF">HB991_12535</name>
</gene>
<evidence type="ECO:0008006" key="4">
    <source>
        <dbReference type="Google" id="ProtNLM"/>
    </source>
</evidence>
<dbReference type="Proteomes" id="UP000712947">
    <property type="component" value="Unassembled WGS sequence"/>
</dbReference>
<dbReference type="GO" id="GO:0009289">
    <property type="term" value="C:pilus"/>
    <property type="evidence" value="ECO:0007669"/>
    <property type="project" value="InterPro"/>
</dbReference>
<organism evidence="2 3">
    <name type="scientific">Yersinia mollaretii</name>
    <dbReference type="NCBI Taxonomy" id="33060"/>
    <lineage>
        <taxon>Bacteria</taxon>
        <taxon>Pseudomonadati</taxon>
        <taxon>Pseudomonadota</taxon>
        <taxon>Gammaproteobacteria</taxon>
        <taxon>Enterobacterales</taxon>
        <taxon>Yersiniaceae</taxon>
        <taxon>Yersinia</taxon>
    </lineage>
</organism>
<dbReference type="AlphaFoldDB" id="A0AA44CM62"/>
<accession>A0AA44CM62</accession>
<sequence>MKKTLLSIMTMAALVSSATATAAVETKNITVNAEIPHEITMKKSNGEDIKKIELVPDNNSPTTYGAKESIVIASHGQDVKINLIEDFKLVSTTESGNSFTDLTVTMDGTELATTPQKIGNKVSNIAKELTIVGKAPSTSKGGEKYTGVLKLNLEPVT</sequence>
<proteinExistence type="predicted"/>
<dbReference type="EMBL" id="JAASAI010000012">
    <property type="protein sequence ID" value="NIL23333.1"/>
    <property type="molecule type" value="Genomic_DNA"/>
</dbReference>
<protein>
    <recommendedName>
        <fullName evidence="4">Alpha-related fimbriae minor subunit 1</fullName>
    </recommendedName>
</protein>
<dbReference type="RefSeq" id="WP_050143392.1">
    <property type="nucleotide sequence ID" value="NZ_CAWPGR010000004.1"/>
</dbReference>
<keyword evidence="1" id="KW-0732">Signal</keyword>